<dbReference type="InterPro" id="IPR003107">
    <property type="entry name" value="HAT"/>
</dbReference>
<evidence type="ECO:0000256" key="2">
    <source>
        <dbReference type="ARBA" id="ARBA00008644"/>
    </source>
</evidence>
<dbReference type="Pfam" id="PF23233">
    <property type="entry name" value="HAT_Syf1_CNRKL1_N"/>
    <property type="match status" value="1"/>
</dbReference>
<dbReference type="EMBL" id="KZ305037">
    <property type="protein sequence ID" value="PIA43160.1"/>
    <property type="molecule type" value="Genomic_DNA"/>
</dbReference>
<evidence type="ECO:0000256" key="6">
    <source>
        <dbReference type="ARBA" id="ARBA00023187"/>
    </source>
</evidence>
<dbReference type="InterPro" id="IPR055433">
    <property type="entry name" value="HAT_Syf1-like_N"/>
</dbReference>
<dbReference type="Pfam" id="PF23231">
    <property type="entry name" value="HAT_Syf1_CNRKL1_C"/>
    <property type="match status" value="1"/>
</dbReference>
<dbReference type="GO" id="GO:0071014">
    <property type="term" value="C:post-mRNA release spliceosomal complex"/>
    <property type="evidence" value="ECO:0007669"/>
    <property type="project" value="TreeGrafter"/>
</dbReference>
<dbReference type="SUPFAM" id="SSF48452">
    <property type="entry name" value="TPR-like"/>
    <property type="match status" value="4"/>
</dbReference>
<evidence type="ECO:0000313" key="13">
    <source>
        <dbReference type="Proteomes" id="UP000230069"/>
    </source>
</evidence>
<evidence type="ECO:0000256" key="9">
    <source>
        <dbReference type="PROSITE-ProRule" id="PRU00339"/>
    </source>
</evidence>
<organism evidence="12 13">
    <name type="scientific">Aquilegia coerulea</name>
    <name type="common">Rocky mountain columbine</name>
    <dbReference type="NCBI Taxonomy" id="218851"/>
    <lineage>
        <taxon>Eukaryota</taxon>
        <taxon>Viridiplantae</taxon>
        <taxon>Streptophyta</taxon>
        <taxon>Embryophyta</taxon>
        <taxon>Tracheophyta</taxon>
        <taxon>Spermatophyta</taxon>
        <taxon>Magnoliopsida</taxon>
        <taxon>Ranunculales</taxon>
        <taxon>Ranunculaceae</taxon>
        <taxon>Thalictroideae</taxon>
        <taxon>Aquilegia</taxon>
    </lineage>
</organism>
<keyword evidence="4" id="KW-0747">Spliceosome</keyword>
<comment type="similarity">
    <text evidence="2">Belongs to the crooked-neck family.</text>
</comment>
<dbReference type="OrthoDB" id="1727233at2759"/>
<name>A0A2G5DHZ9_AQUCA</name>
<comment type="subcellular location">
    <subcellularLocation>
        <location evidence="1">Nucleus</location>
    </subcellularLocation>
</comment>
<evidence type="ECO:0000259" key="10">
    <source>
        <dbReference type="Pfam" id="PF23231"/>
    </source>
</evidence>
<dbReference type="InParanoid" id="A0A2G5DHZ9"/>
<dbReference type="PANTHER" id="PTHR11246:SF5">
    <property type="entry name" value="PRE-MRNA-SPLICING FACTOR SYF1"/>
    <property type="match status" value="1"/>
</dbReference>
<dbReference type="GO" id="GO:0071007">
    <property type="term" value="C:U2-type catalytic step 2 spliceosome"/>
    <property type="evidence" value="ECO:0007669"/>
    <property type="project" value="TreeGrafter"/>
</dbReference>
<protein>
    <recommendedName>
        <fullName evidence="8">Pre-mRNA-splicing factor SYF1</fullName>
    </recommendedName>
</protein>
<dbReference type="InterPro" id="IPR019734">
    <property type="entry name" value="TPR_rpt"/>
</dbReference>
<dbReference type="GO" id="GO:0000349">
    <property type="term" value="P:generation of catalytic spliceosome for first transesterification step"/>
    <property type="evidence" value="ECO:0007669"/>
    <property type="project" value="TreeGrafter"/>
</dbReference>
<evidence type="ECO:0000256" key="5">
    <source>
        <dbReference type="ARBA" id="ARBA00022737"/>
    </source>
</evidence>
<feature type="domain" description="Pre-mRNA-splicing factor Syf1-like N-terminal HAT-repeats" evidence="11">
    <location>
        <begin position="5"/>
        <end position="173"/>
    </location>
</feature>
<dbReference type="GO" id="GO:0000974">
    <property type="term" value="C:Prp19 complex"/>
    <property type="evidence" value="ECO:0007669"/>
    <property type="project" value="TreeGrafter"/>
</dbReference>
<dbReference type="PROSITE" id="PS50005">
    <property type="entry name" value="TPR"/>
    <property type="match status" value="1"/>
</dbReference>
<dbReference type="AlphaFoldDB" id="A0A2G5DHZ9"/>
<evidence type="ECO:0000256" key="8">
    <source>
        <dbReference type="ARBA" id="ARBA00039472"/>
    </source>
</evidence>
<dbReference type="InterPro" id="IPR055430">
    <property type="entry name" value="HAT_Syf1_CNRKL1_C"/>
</dbReference>
<dbReference type="STRING" id="218851.A0A2G5DHZ9"/>
<proteinExistence type="inferred from homology"/>
<dbReference type="Gene3D" id="1.25.40.10">
    <property type="entry name" value="Tetratricopeptide repeat domain"/>
    <property type="match status" value="3"/>
</dbReference>
<evidence type="ECO:0000313" key="12">
    <source>
        <dbReference type="EMBL" id="PIA43160.1"/>
    </source>
</evidence>
<reference evidence="12 13" key="1">
    <citation type="submission" date="2017-09" db="EMBL/GenBank/DDBJ databases">
        <title>WGS assembly of Aquilegia coerulea Goldsmith.</title>
        <authorList>
            <person name="Hodges S."/>
            <person name="Kramer E."/>
            <person name="Nordborg M."/>
            <person name="Tomkins J."/>
            <person name="Borevitz J."/>
            <person name="Derieg N."/>
            <person name="Yan J."/>
            <person name="Mihaltcheva S."/>
            <person name="Hayes R.D."/>
            <person name="Rokhsar D."/>
        </authorList>
    </citation>
    <scope>NUCLEOTIDE SEQUENCE [LARGE SCALE GENOMIC DNA]</scope>
    <source>
        <strain evidence="13">cv. Goldsmith</strain>
    </source>
</reference>
<evidence type="ECO:0000256" key="3">
    <source>
        <dbReference type="ARBA" id="ARBA00022664"/>
    </source>
</evidence>
<gene>
    <name evidence="12" type="ORF">AQUCO_02000532v1</name>
</gene>
<sequence length="611" mass="71405">MEEFKDFPYEEKIIRNPFSLDLWWRYLLSKRDSPVKERFVVYERALRALPSSYKVWHAYLSERINMVKNQNLPTTYHPDYISLNSTSERALITMKKMPRIWLLYLQFLTEQKLITKTCLLTFERALSAALSALPTTQHHLIWPSYLQFITQEGTAVTDQTRLDVHIRYLIFNPAHIVTVVQYLFDSRLWSEAARTLACSLNSNNNHADTTTKHRLLLKLRALLACHAKHIDYDNIKSDNPHMLWHSLARLYEVHADVSNAREIFKKAVQMNDTSVEHLIDLWFQWVEMELRHKNTRGALELMRRATTEPSLEVRQTLAFAGYEPVQMKLHKSLRMCYFYVDLDDSLGTLESARIVYERMLDLKIATPNILITHAYLNDTRCLMKHLKSMKEGSKCSSIPRYGKTKLERVRELFDRAREMAPAEFADPLYLHYAKLEEDYGLEKCAMKLYDQVANSVLDNGEEMSLYGNCIAHAAKIFGVPQTREIYELTKKSVGLPDKDVQLMCMKYAYLENSLGEIGEAQAIYTFASQFADPQYDTDFWSKWLEFEVRHGNPSTVQEMLQNKHINDKIDIAQKDIPSKLKVVETNKDKCRQRETKLGTLEKIKRQKMGLD</sequence>
<keyword evidence="3" id="KW-0507">mRNA processing</keyword>
<dbReference type="SMART" id="SM00386">
    <property type="entry name" value="HAT"/>
    <property type="match status" value="6"/>
</dbReference>
<dbReference type="InterPro" id="IPR045075">
    <property type="entry name" value="Syf1-like"/>
</dbReference>
<accession>A0A2G5DHZ9</accession>
<keyword evidence="5" id="KW-0677">Repeat</keyword>
<dbReference type="InterPro" id="IPR011990">
    <property type="entry name" value="TPR-like_helical_dom_sf"/>
</dbReference>
<keyword evidence="7" id="KW-0539">Nucleus</keyword>
<evidence type="ECO:0000256" key="1">
    <source>
        <dbReference type="ARBA" id="ARBA00004123"/>
    </source>
</evidence>
<dbReference type="Proteomes" id="UP000230069">
    <property type="component" value="Unassembled WGS sequence"/>
</dbReference>
<feature type="repeat" description="TPR" evidence="9">
    <location>
        <begin position="241"/>
        <end position="274"/>
    </location>
</feature>
<keyword evidence="13" id="KW-1185">Reference proteome</keyword>
<dbReference type="PANTHER" id="PTHR11246">
    <property type="entry name" value="PRE-MRNA SPLICING FACTOR"/>
    <property type="match status" value="1"/>
</dbReference>
<evidence type="ECO:0000256" key="4">
    <source>
        <dbReference type="ARBA" id="ARBA00022728"/>
    </source>
</evidence>
<keyword evidence="6" id="KW-0508">mRNA splicing</keyword>
<evidence type="ECO:0000256" key="7">
    <source>
        <dbReference type="ARBA" id="ARBA00023242"/>
    </source>
</evidence>
<feature type="domain" description="Pre-mRNA-splicing factor Syf1/CRNKL1-like C-terminal HAT-repeats" evidence="10">
    <location>
        <begin position="238"/>
        <end position="589"/>
    </location>
</feature>
<keyword evidence="9" id="KW-0802">TPR repeat</keyword>
<evidence type="ECO:0000259" key="11">
    <source>
        <dbReference type="Pfam" id="PF23233"/>
    </source>
</evidence>